<dbReference type="RefSeq" id="WP_207399863.1">
    <property type="nucleotide sequence ID" value="NZ_CAACUY010000055.1"/>
</dbReference>
<accession>A0ABW2XGC6</accession>
<feature type="region of interest" description="Disordered" evidence="6">
    <location>
        <begin position="469"/>
        <end position="596"/>
    </location>
</feature>
<evidence type="ECO:0000256" key="4">
    <source>
        <dbReference type="ARBA" id="ARBA00022989"/>
    </source>
</evidence>
<feature type="region of interest" description="Disordered" evidence="6">
    <location>
        <begin position="1"/>
        <end position="25"/>
    </location>
</feature>
<evidence type="ECO:0000256" key="1">
    <source>
        <dbReference type="ARBA" id="ARBA00004141"/>
    </source>
</evidence>
<feature type="transmembrane region" description="Helical" evidence="7">
    <location>
        <begin position="351"/>
        <end position="372"/>
    </location>
</feature>
<proteinExistence type="predicted"/>
<dbReference type="EMBL" id="JBHTGP010000003">
    <property type="protein sequence ID" value="MFD0683430.1"/>
    <property type="molecule type" value="Genomic_DNA"/>
</dbReference>
<comment type="caution">
    <text evidence="8">The sequence shown here is derived from an EMBL/GenBank/DDBJ whole genome shotgun (WGS) entry which is preliminary data.</text>
</comment>
<evidence type="ECO:0000256" key="3">
    <source>
        <dbReference type="ARBA" id="ARBA00022692"/>
    </source>
</evidence>
<name>A0ABW2XGC6_9ACTN</name>
<evidence type="ECO:0000256" key="2">
    <source>
        <dbReference type="ARBA" id="ARBA00022448"/>
    </source>
</evidence>
<keyword evidence="9" id="KW-1185">Reference proteome</keyword>
<dbReference type="PANTHER" id="PTHR11706:SF33">
    <property type="entry name" value="NATURAL RESISTANCE-ASSOCIATED MACROPHAGE PROTEIN 2"/>
    <property type="match status" value="1"/>
</dbReference>
<feature type="compositionally biased region" description="Basic residues" evidence="6">
    <location>
        <begin position="72"/>
        <end position="82"/>
    </location>
</feature>
<dbReference type="Pfam" id="PF01566">
    <property type="entry name" value="Nramp"/>
    <property type="match status" value="1"/>
</dbReference>
<organism evidence="8 9">
    <name type="scientific">Actinomadura fibrosa</name>
    <dbReference type="NCBI Taxonomy" id="111802"/>
    <lineage>
        <taxon>Bacteria</taxon>
        <taxon>Bacillati</taxon>
        <taxon>Actinomycetota</taxon>
        <taxon>Actinomycetes</taxon>
        <taxon>Streptosporangiales</taxon>
        <taxon>Thermomonosporaceae</taxon>
        <taxon>Actinomadura</taxon>
    </lineage>
</organism>
<evidence type="ECO:0000256" key="7">
    <source>
        <dbReference type="SAM" id="Phobius"/>
    </source>
</evidence>
<feature type="transmembrane region" description="Helical" evidence="7">
    <location>
        <begin position="194"/>
        <end position="214"/>
    </location>
</feature>
<dbReference type="PRINTS" id="PR00447">
    <property type="entry name" value="NATRESASSCMP"/>
</dbReference>
<comment type="subcellular location">
    <subcellularLocation>
        <location evidence="1">Membrane</location>
        <topology evidence="1">Multi-pass membrane protein</topology>
    </subcellularLocation>
</comment>
<keyword evidence="5 7" id="KW-0472">Membrane</keyword>
<evidence type="ECO:0000313" key="9">
    <source>
        <dbReference type="Proteomes" id="UP001597063"/>
    </source>
</evidence>
<dbReference type="NCBIfam" id="NF037982">
    <property type="entry name" value="Nramp_1"/>
    <property type="match status" value="1"/>
</dbReference>
<evidence type="ECO:0000256" key="6">
    <source>
        <dbReference type="SAM" id="MobiDB-lite"/>
    </source>
</evidence>
<dbReference type="Proteomes" id="UP001597063">
    <property type="component" value="Unassembled WGS sequence"/>
</dbReference>
<evidence type="ECO:0000256" key="5">
    <source>
        <dbReference type="ARBA" id="ARBA00023136"/>
    </source>
</evidence>
<feature type="transmembrane region" description="Helical" evidence="7">
    <location>
        <begin position="121"/>
        <end position="143"/>
    </location>
</feature>
<feature type="transmembrane region" description="Helical" evidence="7">
    <location>
        <begin position="263"/>
        <end position="283"/>
    </location>
</feature>
<keyword evidence="4 7" id="KW-1133">Transmembrane helix</keyword>
<protein>
    <submittedName>
        <fullName evidence="8">Nramp family divalent metal transporter</fullName>
    </submittedName>
</protein>
<evidence type="ECO:0000313" key="8">
    <source>
        <dbReference type="EMBL" id="MFD0683430.1"/>
    </source>
</evidence>
<feature type="transmembrane region" description="Helical" evidence="7">
    <location>
        <begin position="164"/>
        <end position="188"/>
    </location>
</feature>
<dbReference type="InterPro" id="IPR001046">
    <property type="entry name" value="NRAMP_fam"/>
</dbReference>
<feature type="transmembrane region" description="Helical" evidence="7">
    <location>
        <begin position="304"/>
        <end position="331"/>
    </location>
</feature>
<reference evidence="9" key="1">
    <citation type="journal article" date="2019" name="Int. J. Syst. Evol. Microbiol.">
        <title>The Global Catalogue of Microorganisms (GCM) 10K type strain sequencing project: providing services to taxonomists for standard genome sequencing and annotation.</title>
        <authorList>
            <consortium name="The Broad Institute Genomics Platform"/>
            <consortium name="The Broad Institute Genome Sequencing Center for Infectious Disease"/>
            <person name="Wu L."/>
            <person name="Ma J."/>
        </authorList>
    </citation>
    <scope>NUCLEOTIDE SEQUENCE [LARGE SCALE GENOMIC DNA]</scope>
    <source>
        <strain evidence="9">JCM 9371</strain>
    </source>
</reference>
<feature type="transmembrane region" description="Helical" evidence="7">
    <location>
        <begin position="221"/>
        <end position="238"/>
    </location>
</feature>
<keyword evidence="3 7" id="KW-0812">Transmembrane</keyword>
<gene>
    <name evidence="8" type="ORF">ACFQZM_02880</name>
</gene>
<feature type="region of interest" description="Disordered" evidence="6">
    <location>
        <begin position="61"/>
        <end position="82"/>
    </location>
</feature>
<feature type="transmembrane region" description="Helical" evidence="7">
    <location>
        <begin position="83"/>
        <end position="101"/>
    </location>
</feature>
<keyword evidence="2" id="KW-0813">Transport</keyword>
<feature type="compositionally biased region" description="Low complexity" evidence="6">
    <location>
        <begin position="8"/>
        <end position="25"/>
    </location>
</feature>
<dbReference type="PANTHER" id="PTHR11706">
    <property type="entry name" value="SOLUTE CARRIER PROTEIN FAMILY 11 MEMBER"/>
    <property type="match status" value="1"/>
</dbReference>
<sequence length="617" mass="63766">MLDPAQYRRPAPATTPTAVPATARTPAAVPAIAKPPATMPPAAGPIMTGAPVAVPEGPVTGAPVLPTDVPSRHRTRGRTRGRARRLAGLCGPAFVVSVAYVDPGNFATNMSGGARHGYLLLWVIAAANLVAMFVQSLSAKLGIATGRSLPRLCRDRLPRPVVRLLWLQAELVAVATDLAEFIGGAIALNLLFGVPLLPAAGITATVSCVLLMLAPRGRHRFEIVIAGLLGSVLAGFAYQSLRAGSLGGAAGGFVPRLDGTDSMLLATGIVGATVMPHVIYLHSELTSRQGEPPGSRAALRSSRVDIAVALGAAGVVNMVMLTVAAAAFGGADPGGLGAIHHELGRLLGPGAAVAFALALLASGLASSSVGTYGEHARLQRRVELAAPAPPLAEHVQPVQAHLPEPLPDGQQPLLRPVLEQILAEHGGIETVRTGPCVRGPLVLRGQGGHGPVDAPDVDIDAVRQRHPVAGAADQVDGMIAAEPPQRRAQVGDRPAVGELRPQGGRRRRPGGEPAPRRQKGQQPLRARRDGHRPVRVPQLERAEQPEVAAGPVPPVLTCGAHDRPPRNTTSGGRWTTRGPSLFRPSARPAPLKPPVTGTNRAAALLARPGSHLTATPP</sequence>